<organismHost>
    <name type="scientific">Staphylococcus aureus</name>
    <dbReference type="NCBI Taxonomy" id="1280"/>
</organismHost>
<evidence type="ECO:0000313" key="3">
    <source>
        <dbReference type="Proteomes" id="UP000204595"/>
    </source>
</evidence>
<dbReference type="RefSeq" id="YP_008854337.1">
    <property type="nucleotide sequence ID" value="NC_022920.1"/>
</dbReference>
<evidence type="ECO:0000313" key="2">
    <source>
        <dbReference type="EMBL" id="BAO09365.1"/>
    </source>
</evidence>
<name>V5XV18_BPS25</name>
<keyword evidence="3" id="KW-1185">Reference proteome</keyword>
<keyword evidence="1" id="KW-0812">Transmembrane</keyword>
<evidence type="ECO:0000256" key="1">
    <source>
        <dbReference type="SAM" id="Phobius"/>
    </source>
</evidence>
<reference evidence="2 3" key="1">
    <citation type="journal article" date="2013" name="FEMS Microbiol. Lett.">
        <title>Evaluating efficacy of bacteriophage therapy against Staphylococcus aureus infections using a silkworm larval infection model.</title>
        <authorList>
            <person name="Takemura-Uchiyama I."/>
            <person name="Uchiyama J."/>
            <person name="Kato S."/>
            <person name="Inoue T."/>
            <person name="Ujihara T."/>
            <person name="Ohara N."/>
            <person name="Daibata M."/>
            <person name="Matsuzaki S."/>
        </authorList>
    </citation>
    <scope>NUCLEOTIDE SEQUENCE [LARGE SCALE GENOMIC DNA]</scope>
    <source>
        <strain evidence="2 3">S25-3</strain>
    </source>
</reference>
<dbReference type="Proteomes" id="UP000204595">
    <property type="component" value="Segment"/>
</dbReference>
<dbReference type="EMBL" id="AB853330">
    <property type="protein sequence ID" value="BAO09365.1"/>
    <property type="molecule type" value="Genomic_DNA"/>
</dbReference>
<feature type="transmembrane region" description="Helical" evidence="1">
    <location>
        <begin position="6"/>
        <end position="27"/>
    </location>
</feature>
<keyword evidence="1" id="KW-0472">Membrane</keyword>
<proteinExistence type="predicted"/>
<sequence length="163" mass="19835">MFLFNIFIIIVILTIYTLGITVIKGCIKKKQQKEYHREKVRLQRTAHSTWVEFFKDWEYNPVLLDNGTTTFRVIDEHFDERSLKITIEDCVYSRDLHWNIRCQKYSTEELKKFDWITEYILDTVKEVESEHIKRKEKQEEVKQKLLSNERIISLGDETDVREW</sequence>
<organism evidence="2 3">
    <name type="scientific">Staphylococcus phage S25-3</name>
    <dbReference type="NCBI Taxonomy" id="1041526"/>
    <lineage>
        <taxon>Viruses</taxon>
        <taxon>Duplodnaviria</taxon>
        <taxon>Heunggongvirae</taxon>
        <taxon>Uroviricota</taxon>
        <taxon>Caudoviricetes</taxon>
        <taxon>Herelleviridae</taxon>
        <taxon>Twortvirinae</taxon>
        <taxon>Kayvirus</taxon>
        <taxon>Kayvirus S253</taxon>
    </lineage>
</organism>
<keyword evidence="1" id="KW-1133">Transmembrane helix</keyword>
<protein>
    <submittedName>
        <fullName evidence="2">Uncharacterized protein</fullName>
    </submittedName>
</protein>
<reference evidence="3" key="2">
    <citation type="journal article" date="2014" name="Ann. Microbiol.">
        <title>Genomic and phylogenetic traits of Staphylococcus phages S25-3 and S25-4 (family Myoviridae, genus Twort-like viruses).</title>
        <authorList>
            <person name="Takemura-Uchiyama I."/>
            <person name="Uchiyama J."/>
            <person name="Kato S."/>
            <person name="Ujihara T."/>
            <person name="Daibata M."/>
            <person name="Matsuzaki S."/>
        </authorList>
    </citation>
    <scope>NUCLEOTIDE SEQUENCE [LARGE SCALE GENOMIC DNA]</scope>
    <source>
        <strain evidence="3">S25-3</strain>
    </source>
</reference>
<accession>V5XV18</accession>
<dbReference type="KEGG" id="vg:17729574"/>
<dbReference type="GeneID" id="17729574"/>